<gene>
    <name evidence="2" type="ORF">DCS_00502</name>
</gene>
<proteinExistence type="inferred from homology"/>
<dbReference type="Pfam" id="PF10282">
    <property type="entry name" value="Lactonase"/>
    <property type="match status" value="1"/>
</dbReference>
<dbReference type="AlphaFoldDB" id="A0A151GQV0"/>
<dbReference type="PANTHER" id="PTHR30344">
    <property type="entry name" value="6-PHOSPHOGLUCONOLACTONASE-RELATED"/>
    <property type="match status" value="1"/>
</dbReference>
<comment type="caution">
    <text evidence="2">The sequence shown here is derived from an EMBL/GenBank/DDBJ whole genome shotgun (WGS) entry which is preliminary data.</text>
</comment>
<dbReference type="STRING" id="98403.A0A151GQV0"/>
<dbReference type="PANTHER" id="PTHR30344:SF1">
    <property type="entry name" value="6-PHOSPHOGLUCONOLACTONASE"/>
    <property type="match status" value="1"/>
</dbReference>
<dbReference type="InterPro" id="IPR015943">
    <property type="entry name" value="WD40/YVTN_repeat-like_dom_sf"/>
</dbReference>
<dbReference type="GO" id="GO:0017057">
    <property type="term" value="F:6-phosphogluconolactonase activity"/>
    <property type="evidence" value="ECO:0007669"/>
    <property type="project" value="TreeGrafter"/>
</dbReference>
<protein>
    <recommendedName>
        <fullName evidence="4">3-carboxymuconate cyclase</fullName>
    </recommendedName>
</protein>
<dbReference type="SUPFAM" id="SSF51004">
    <property type="entry name" value="C-terminal (heme d1) domain of cytochrome cd1-nitrite reductase"/>
    <property type="match status" value="1"/>
</dbReference>
<organism evidence="2 3">
    <name type="scientific">Drechmeria coniospora</name>
    <name type="common">Nematophagous fungus</name>
    <name type="synonym">Meria coniospora</name>
    <dbReference type="NCBI Taxonomy" id="98403"/>
    <lineage>
        <taxon>Eukaryota</taxon>
        <taxon>Fungi</taxon>
        <taxon>Dikarya</taxon>
        <taxon>Ascomycota</taxon>
        <taxon>Pezizomycotina</taxon>
        <taxon>Sordariomycetes</taxon>
        <taxon>Hypocreomycetidae</taxon>
        <taxon>Hypocreales</taxon>
        <taxon>Ophiocordycipitaceae</taxon>
        <taxon>Drechmeria</taxon>
    </lineage>
</organism>
<dbReference type="Gene3D" id="2.130.10.10">
    <property type="entry name" value="YVTN repeat-like/Quinoprotein amine dehydrogenase"/>
    <property type="match status" value="1"/>
</dbReference>
<dbReference type="EMBL" id="LAYC01000001">
    <property type="protein sequence ID" value="KYK59372.1"/>
    <property type="molecule type" value="Genomic_DNA"/>
</dbReference>
<name>A0A151GQV0_DRECN</name>
<sequence length="412" mass="43072">MGRALAAIPSAGTPAPNLLYVSSYGGKVVTLDVADAAGSSASGVPKLRTIASTDGGAGTLSWLTLDHGRSTLFGLDEGLSSDRGSLTSFRTRADGSLETLARLEMSPGPVSGVLYGPEDGGLAIAHYQGAGCARVTLLTDDALHSHSSGSALSTWDVSEPSEVVKVQSETFTLNKQPTVPHRQDAPHPHQAFLDPTGGFLVVPDLGTDELRMYAVGPRLAVTPLLPVSVAPGSGPRHVQFAKRGGKTFMYLVAELTCTIVGYGVTYPAGTIKLDELWTIGVHGEGKPVPADASASEIVVSADGRFALVSSRNENGFLIGDFDPSKDGQIVSDPIVNFSIDDDGSLRLLQDVPAGGRVPRQFSMNKSGTLLAVGLQSDMRVVLISRDPETGRLGRFAGYADLEGEITSVVFNE</sequence>
<dbReference type="Proteomes" id="UP000076580">
    <property type="component" value="Chromosome 01"/>
</dbReference>
<dbReference type="InterPro" id="IPR011048">
    <property type="entry name" value="Haem_d1_sf"/>
</dbReference>
<dbReference type="RefSeq" id="XP_040658724.1">
    <property type="nucleotide sequence ID" value="XM_040797841.1"/>
</dbReference>
<comment type="similarity">
    <text evidence="1">Belongs to the cycloisomerase 2 family.</text>
</comment>
<keyword evidence="3" id="KW-1185">Reference proteome</keyword>
<accession>A0A151GQV0</accession>
<evidence type="ECO:0008006" key="4">
    <source>
        <dbReference type="Google" id="ProtNLM"/>
    </source>
</evidence>
<dbReference type="GeneID" id="63713145"/>
<dbReference type="InParanoid" id="A0A151GQV0"/>
<evidence type="ECO:0000313" key="3">
    <source>
        <dbReference type="Proteomes" id="UP000076580"/>
    </source>
</evidence>
<dbReference type="InterPro" id="IPR050282">
    <property type="entry name" value="Cycloisomerase_2"/>
</dbReference>
<evidence type="ECO:0000313" key="2">
    <source>
        <dbReference type="EMBL" id="KYK59372.1"/>
    </source>
</evidence>
<reference evidence="2 3" key="1">
    <citation type="journal article" date="2016" name="Sci. Rep.">
        <title>Insights into Adaptations to a Near-Obligate Nematode Endoparasitic Lifestyle from the Finished Genome of Drechmeria coniospora.</title>
        <authorList>
            <person name="Zhang L."/>
            <person name="Zhou Z."/>
            <person name="Guo Q."/>
            <person name="Fokkens L."/>
            <person name="Miskei M."/>
            <person name="Pocsi I."/>
            <person name="Zhang W."/>
            <person name="Chen M."/>
            <person name="Wang L."/>
            <person name="Sun Y."/>
            <person name="Donzelli B.G."/>
            <person name="Gibson D.M."/>
            <person name="Nelson D.R."/>
            <person name="Luo J.G."/>
            <person name="Rep M."/>
            <person name="Liu H."/>
            <person name="Yang S."/>
            <person name="Wang J."/>
            <person name="Krasnoff S.B."/>
            <person name="Xu Y."/>
            <person name="Molnar I."/>
            <person name="Lin M."/>
        </authorList>
    </citation>
    <scope>NUCLEOTIDE SEQUENCE [LARGE SCALE GENOMIC DNA]</scope>
    <source>
        <strain evidence="2 3">ARSEF 6962</strain>
    </source>
</reference>
<dbReference type="InterPro" id="IPR019405">
    <property type="entry name" value="Lactonase_7-beta_prop"/>
</dbReference>
<evidence type="ECO:0000256" key="1">
    <source>
        <dbReference type="ARBA" id="ARBA00005564"/>
    </source>
</evidence>